<name>A0ABV9ZEP4_9PSEU</name>
<dbReference type="Gene3D" id="3.10.180.10">
    <property type="entry name" value="2,3-Dihydroxybiphenyl 1,2-Dioxygenase, domain 1"/>
    <property type="match status" value="1"/>
</dbReference>
<proteinExistence type="predicted"/>
<organism evidence="2 3">
    <name type="scientific">Actinomycetospora rhizophila</name>
    <dbReference type="NCBI Taxonomy" id="1416876"/>
    <lineage>
        <taxon>Bacteria</taxon>
        <taxon>Bacillati</taxon>
        <taxon>Actinomycetota</taxon>
        <taxon>Actinomycetes</taxon>
        <taxon>Pseudonocardiales</taxon>
        <taxon>Pseudonocardiaceae</taxon>
        <taxon>Actinomycetospora</taxon>
    </lineage>
</organism>
<dbReference type="SUPFAM" id="SSF54593">
    <property type="entry name" value="Glyoxalase/Bleomycin resistance protein/Dihydroxybiphenyl dioxygenase"/>
    <property type="match status" value="1"/>
</dbReference>
<protein>
    <submittedName>
        <fullName evidence="2">VOC family protein</fullName>
    </submittedName>
</protein>
<feature type="domain" description="VOC" evidence="1">
    <location>
        <begin position="7"/>
        <end position="128"/>
    </location>
</feature>
<evidence type="ECO:0000259" key="1">
    <source>
        <dbReference type="PROSITE" id="PS51819"/>
    </source>
</evidence>
<dbReference type="CDD" id="cd06587">
    <property type="entry name" value="VOC"/>
    <property type="match status" value="1"/>
</dbReference>
<comment type="caution">
    <text evidence="2">The sequence shown here is derived from an EMBL/GenBank/DDBJ whole genome shotgun (WGS) entry which is preliminary data.</text>
</comment>
<dbReference type="Proteomes" id="UP001596175">
    <property type="component" value="Unassembled WGS sequence"/>
</dbReference>
<sequence length="128" mass="13661">MGPTVTGFHHVKLPVSDVARSRAWYERVLGLEVVIEFEEDGVVRGVGLALPDGGSAGVALREDSARAASLAGFDPLALLVPEREQVEQWRARLDELGEPHGDIVTGAHGGKVLAVVDPDGLEIRLYAD</sequence>
<keyword evidence="3" id="KW-1185">Reference proteome</keyword>
<reference evidence="3" key="1">
    <citation type="journal article" date="2019" name="Int. J. Syst. Evol. Microbiol.">
        <title>The Global Catalogue of Microorganisms (GCM) 10K type strain sequencing project: providing services to taxonomists for standard genome sequencing and annotation.</title>
        <authorList>
            <consortium name="The Broad Institute Genomics Platform"/>
            <consortium name="The Broad Institute Genome Sequencing Center for Infectious Disease"/>
            <person name="Wu L."/>
            <person name="Ma J."/>
        </authorList>
    </citation>
    <scope>NUCLEOTIDE SEQUENCE [LARGE SCALE GENOMIC DNA]</scope>
    <source>
        <strain evidence="3">XZYJ18</strain>
    </source>
</reference>
<dbReference type="PROSITE" id="PS51819">
    <property type="entry name" value="VOC"/>
    <property type="match status" value="1"/>
</dbReference>
<dbReference type="InterPro" id="IPR004360">
    <property type="entry name" value="Glyas_Fos-R_dOase_dom"/>
</dbReference>
<dbReference type="Pfam" id="PF00903">
    <property type="entry name" value="Glyoxalase"/>
    <property type="match status" value="1"/>
</dbReference>
<evidence type="ECO:0000313" key="2">
    <source>
        <dbReference type="EMBL" id="MFC5137954.1"/>
    </source>
</evidence>
<accession>A0ABV9ZEP4</accession>
<dbReference type="EMBL" id="JBHSKG010000002">
    <property type="protein sequence ID" value="MFC5137954.1"/>
    <property type="molecule type" value="Genomic_DNA"/>
</dbReference>
<gene>
    <name evidence="2" type="ORF">ACFPK1_06905</name>
</gene>
<dbReference type="InterPro" id="IPR037523">
    <property type="entry name" value="VOC_core"/>
</dbReference>
<dbReference type="RefSeq" id="WP_378020151.1">
    <property type="nucleotide sequence ID" value="NZ_JBHSKG010000002.1"/>
</dbReference>
<evidence type="ECO:0000313" key="3">
    <source>
        <dbReference type="Proteomes" id="UP001596175"/>
    </source>
</evidence>
<dbReference type="InterPro" id="IPR029068">
    <property type="entry name" value="Glyas_Bleomycin-R_OHBP_Dase"/>
</dbReference>